<dbReference type="SUPFAM" id="SSF51735">
    <property type="entry name" value="NAD(P)-binding Rossmann-fold domains"/>
    <property type="match status" value="1"/>
</dbReference>
<dbReference type="Pfam" id="PF00106">
    <property type="entry name" value="adh_short"/>
    <property type="match status" value="1"/>
</dbReference>
<reference evidence="3" key="1">
    <citation type="journal article" date="2014" name="Int. J. Syst. Evol. Microbiol.">
        <title>Complete genome sequence of Corynebacterium casei LMG S-19264T (=DSM 44701T), isolated from a smear-ripened cheese.</title>
        <authorList>
            <consortium name="US DOE Joint Genome Institute (JGI-PGF)"/>
            <person name="Walter F."/>
            <person name="Albersmeier A."/>
            <person name="Kalinowski J."/>
            <person name="Ruckert C."/>
        </authorList>
    </citation>
    <scope>NUCLEOTIDE SEQUENCE</scope>
    <source>
        <strain evidence="3">KCTC 12870</strain>
    </source>
</reference>
<comment type="similarity">
    <text evidence="1">Belongs to the short-chain dehydrogenases/reductases (SDR) family.</text>
</comment>
<dbReference type="Gene3D" id="3.40.50.720">
    <property type="entry name" value="NAD(P)-binding Rossmann-like Domain"/>
    <property type="match status" value="1"/>
</dbReference>
<dbReference type="RefSeq" id="WP_189514601.1">
    <property type="nucleotide sequence ID" value="NZ_BMXG01000011.1"/>
</dbReference>
<dbReference type="InterPro" id="IPR036291">
    <property type="entry name" value="NAD(P)-bd_dom_sf"/>
</dbReference>
<sequence>MNNDSLSRAVQKYTAVIVTGGSSGIGRGLIAAISKLNPSAKICNISRSEPQFNLPDGVLTHIAGDLSQASAVADVGTKVINWLKLNGGAGEVLLVNNSGVGAYGFSQDIELDKQLAVIDLNVRAVVQLTGIVLPQLLERGGTVMTISSTASFQPTPVLSVYGATKSFVFNWSLALGNDLKGTKVNTIVICPGPTDTGFFEAAGFTGKPPGVVKTEQVIDTCLEAIAKQKKHDICGFMNKLMCFFSQHLPRTFLTNEAGKLMRKIRHPDRK</sequence>
<comment type="caution">
    <text evidence="3">The sequence shown here is derived from an EMBL/GenBank/DDBJ whole genome shotgun (WGS) entry which is preliminary data.</text>
</comment>
<dbReference type="InterPro" id="IPR020904">
    <property type="entry name" value="Sc_DH/Rdtase_CS"/>
</dbReference>
<dbReference type="PANTHER" id="PTHR42901:SF1">
    <property type="entry name" value="ALCOHOL DEHYDROGENASE"/>
    <property type="match status" value="1"/>
</dbReference>
<dbReference type="Proteomes" id="UP000642829">
    <property type="component" value="Unassembled WGS sequence"/>
</dbReference>
<dbReference type="InterPro" id="IPR002347">
    <property type="entry name" value="SDR_fam"/>
</dbReference>
<accession>A0A8J3DCJ3</accession>
<evidence type="ECO:0000313" key="4">
    <source>
        <dbReference type="Proteomes" id="UP000642829"/>
    </source>
</evidence>
<dbReference type="AlphaFoldDB" id="A0A8J3DCJ3"/>
<evidence type="ECO:0000313" key="3">
    <source>
        <dbReference type="EMBL" id="GHC03171.1"/>
    </source>
</evidence>
<dbReference type="EMBL" id="BMXG01000011">
    <property type="protein sequence ID" value="GHC03171.1"/>
    <property type="molecule type" value="Genomic_DNA"/>
</dbReference>
<keyword evidence="4" id="KW-1185">Reference proteome</keyword>
<proteinExistence type="inferred from homology"/>
<reference evidence="3" key="2">
    <citation type="submission" date="2020-09" db="EMBL/GenBank/DDBJ databases">
        <authorList>
            <person name="Sun Q."/>
            <person name="Kim S."/>
        </authorList>
    </citation>
    <scope>NUCLEOTIDE SEQUENCE</scope>
    <source>
        <strain evidence="3">KCTC 12870</strain>
    </source>
</reference>
<dbReference type="CDD" id="cd05233">
    <property type="entry name" value="SDR_c"/>
    <property type="match status" value="1"/>
</dbReference>
<dbReference type="PROSITE" id="PS00061">
    <property type="entry name" value="ADH_SHORT"/>
    <property type="match status" value="1"/>
</dbReference>
<protein>
    <submittedName>
        <fullName evidence="3">Dehydrogenase</fullName>
    </submittedName>
</protein>
<organism evidence="3 4">
    <name type="scientific">Cerasicoccus arenae</name>
    <dbReference type="NCBI Taxonomy" id="424488"/>
    <lineage>
        <taxon>Bacteria</taxon>
        <taxon>Pseudomonadati</taxon>
        <taxon>Verrucomicrobiota</taxon>
        <taxon>Opitutia</taxon>
        <taxon>Puniceicoccales</taxon>
        <taxon>Cerasicoccaceae</taxon>
        <taxon>Cerasicoccus</taxon>
    </lineage>
</organism>
<dbReference type="GO" id="GO:0016491">
    <property type="term" value="F:oxidoreductase activity"/>
    <property type="evidence" value="ECO:0007669"/>
    <property type="project" value="UniProtKB-KW"/>
</dbReference>
<evidence type="ECO:0000256" key="2">
    <source>
        <dbReference type="ARBA" id="ARBA00023002"/>
    </source>
</evidence>
<dbReference type="PANTHER" id="PTHR42901">
    <property type="entry name" value="ALCOHOL DEHYDROGENASE"/>
    <property type="match status" value="1"/>
</dbReference>
<keyword evidence="2" id="KW-0560">Oxidoreductase</keyword>
<name>A0A8J3DCJ3_9BACT</name>
<gene>
    <name evidence="3" type="ORF">GCM10007047_19660</name>
</gene>
<dbReference type="PRINTS" id="PR00081">
    <property type="entry name" value="GDHRDH"/>
</dbReference>
<evidence type="ECO:0000256" key="1">
    <source>
        <dbReference type="ARBA" id="ARBA00006484"/>
    </source>
</evidence>